<protein>
    <submittedName>
        <fullName evidence="1">Uncharacterized protein</fullName>
    </submittedName>
</protein>
<gene>
    <name evidence="1" type="ORF">RND81_04G168400</name>
</gene>
<dbReference type="AlphaFoldDB" id="A0AAW1LMU6"/>
<dbReference type="Proteomes" id="UP001443914">
    <property type="component" value="Unassembled WGS sequence"/>
</dbReference>
<dbReference type="PANTHER" id="PTHR46215">
    <property type="entry name" value="DIRIGENT PROTEIN 24-RELATED"/>
    <property type="match status" value="1"/>
</dbReference>
<proteinExistence type="predicted"/>
<name>A0AAW1LMU6_SAPOF</name>
<sequence>MHDILAGTNPSAKAITSIVTNPAVNGQVPFAKPHEAVLTKSNGLPQNNANNDIINSNNVPFITGLGGVNPNVMQNNGNNLLRRYGFSVVNRGPVLCTDLPSTAPYVPRRWLCR</sequence>
<dbReference type="PANTHER" id="PTHR46215:SF5">
    <property type="entry name" value="DIRIGENT PROTEIN"/>
    <property type="match status" value="1"/>
</dbReference>
<comment type="caution">
    <text evidence="1">The sequence shown here is derived from an EMBL/GenBank/DDBJ whole genome shotgun (WGS) entry which is preliminary data.</text>
</comment>
<accession>A0AAW1LMU6</accession>
<reference evidence="1" key="1">
    <citation type="submission" date="2024-03" db="EMBL/GenBank/DDBJ databases">
        <title>WGS assembly of Saponaria officinalis var. Norfolk2.</title>
        <authorList>
            <person name="Jenkins J."/>
            <person name="Shu S."/>
            <person name="Grimwood J."/>
            <person name="Barry K."/>
            <person name="Goodstein D."/>
            <person name="Schmutz J."/>
            <person name="Leebens-Mack J."/>
            <person name="Osbourn A."/>
        </authorList>
    </citation>
    <scope>NUCLEOTIDE SEQUENCE [LARGE SCALE GENOMIC DNA]</scope>
    <source>
        <strain evidence="1">JIC</strain>
    </source>
</reference>
<evidence type="ECO:0000313" key="2">
    <source>
        <dbReference type="Proteomes" id="UP001443914"/>
    </source>
</evidence>
<dbReference type="EMBL" id="JBDFQZ010000004">
    <property type="protein sequence ID" value="KAK9734866.1"/>
    <property type="molecule type" value="Genomic_DNA"/>
</dbReference>
<evidence type="ECO:0000313" key="1">
    <source>
        <dbReference type="EMBL" id="KAK9734866.1"/>
    </source>
</evidence>
<organism evidence="1 2">
    <name type="scientific">Saponaria officinalis</name>
    <name type="common">Common soapwort</name>
    <name type="synonym">Lychnis saponaria</name>
    <dbReference type="NCBI Taxonomy" id="3572"/>
    <lineage>
        <taxon>Eukaryota</taxon>
        <taxon>Viridiplantae</taxon>
        <taxon>Streptophyta</taxon>
        <taxon>Embryophyta</taxon>
        <taxon>Tracheophyta</taxon>
        <taxon>Spermatophyta</taxon>
        <taxon>Magnoliopsida</taxon>
        <taxon>eudicotyledons</taxon>
        <taxon>Gunneridae</taxon>
        <taxon>Pentapetalae</taxon>
        <taxon>Caryophyllales</taxon>
        <taxon>Caryophyllaceae</taxon>
        <taxon>Caryophylleae</taxon>
        <taxon>Saponaria</taxon>
    </lineage>
</organism>
<keyword evidence="2" id="KW-1185">Reference proteome</keyword>
<dbReference type="InterPro" id="IPR004265">
    <property type="entry name" value="Dirigent"/>
</dbReference>